<name>A0ABV9Y566_9PSEU</name>
<dbReference type="EMBL" id="JBHSJB010000017">
    <property type="protein sequence ID" value="MFC5055796.1"/>
    <property type="molecule type" value="Genomic_DNA"/>
</dbReference>
<evidence type="ECO:0000313" key="3">
    <source>
        <dbReference type="Proteomes" id="UP001595833"/>
    </source>
</evidence>
<accession>A0ABV9Y566</accession>
<protein>
    <recommendedName>
        <fullName evidence="4">Secreted protein</fullName>
    </recommendedName>
</protein>
<feature type="chain" id="PRO_5046360094" description="Secreted protein" evidence="1">
    <location>
        <begin position="30"/>
        <end position="88"/>
    </location>
</feature>
<keyword evidence="3" id="KW-1185">Reference proteome</keyword>
<gene>
    <name evidence="2" type="ORF">ACFPFM_18785</name>
</gene>
<comment type="caution">
    <text evidence="2">The sequence shown here is derived from an EMBL/GenBank/DDBJ whole genome shotgun (WGS) entry which is preliminary data.</text>
</comment>
<evidence type="ECO:0008006" key="4">
    <source>
        <dbReference type="Google" id="ProtNLM"/>
    </source>
</evidence>
<evidence type="ECO:0000313" key="2">
    <source>
        <dbReference type="EMBL" id="MFC5055796.1"/>
    </source>
</evidence>
<dbReference type="RefSeq" id="WP_344041717.1">
    <property type="nucleotide sequence ID" value="NZ_BAAAKE010000030.1"/>
</dbReference>
<sequence>MSTWTQRVLTGTVGATLAMGALFTGSAVAAPATDTAADLTDDLVEDDTSPAKQRNQCDVVYSLTFTANKRGLPAVGKPVSDIVSSVCG</sequence>
<keyword evidence="1" id="KW-0732">Signal</keyword>
<evidence type="ECO:0000256" key="1">
    <source>
        <dbReference type="SAM" id="SignalP"/>
    </source>
</evidence>
<proteinExistence type="predicted"/>
<feature type="signal peptide" evidence="1">
    <location>
        <begin position="1"/>
        <end position="29"/>
    </location>
</feature>
<dbReference type="Proteomes" id="UP001595833">
    <property type="component" value="Unassembled WGS sequence"/>
</dbReference>
<reference evidence="3" key="1">
    <citation type="journal article" date="2019" name="Int. J. Syst. Evol. Microbiol.">
        <title>The Global Catalogue of Microorganisms (GCM) 10K type strain sequencing project: providing services to taxonomists for standard genome sequencing and annotation.</title>
        <authorList>
            <consortium name="The Broad Institute Genomics Platform"/>
            <consortium name="The Broad Institute Genome Sequencing Center for Infectious Disease"/>
            <person name="Wu L."/>
            <person name="Ma J."/>
        </authorList>
    </citation>
    <scope>NUCLEOTIDE SEQUENCE [LARGE SCALE GENOMIC DNA]</scope>
    <source>
        <strain evidence="3">KCTC 12848</strain>
    </source>
</reference>
<organism evidence="2 3">
    <name type="scientific">Saccharothrix xinjiangensis</name>
    <dbReference type="NCBI Taxonomy" id="204798"/>
    <lineage>
        <taxon>Bacteria</taxon>
        <taxon>Bacillati</taxon>
        <taxon>Actinomycetota</taxon>
        <taxon>Actinomycetes</taxon>
        <taxon>Pseudonocardiales</taxon>
        <taxon>Pseudonocardiaceae</taxon>
        <taxon>Saccharothrix</taxon>
    </lineage>
</organism>